<dbReference type="Pfam" id="PF04542">
    <property type="entry name" value="Sigma70_r2"/>
    <property type="match status" value="1"/>
</dbReference>
<dbReference type="InterPro" id="IPR014284">
    <property type="entry name" value="RNA_pol_sigma-70_dom"/>
</dbReference>
<evidence type="ECO:0000256" key="1">
    <source>
        <dbReference type="ARBA" id="ARBA00010641"/>
    </source>
</evidence>
<dbReference type="InterPro" id="IPR013325">
    <property type="entry name" value="RNA_pol_sigma_r2"/>
</dbReference>
<evidence type="ECO:0000256" key="3">
    <source>
        <dbReference type="ARBA" id="ARBA00023082"/>
    </source>
</evidence>
<evidence type="ECO:0000313" key="8">
    <source>
        <dbReference type="EMBL" id="MPM31567.1"/>
    </source>
</evidence>
<evidence type="ECO:0000256" key="5">
    <source>
        <dbReference type="SAM" id="Phobius"/>
    </source>
</evidence>
<dbReference type="InterPro" id="IPR013324">
    <property type="entry name" value="RNA_pol_sigma_r3/r4-like"/>
</dbReference>
<dbReference type="EMBL" id="VSSQ01006112">
    <property type="protein sequence ID" value="MPM31567.1"/>
    <property type="molecule type" value="Genomic_DNA"/>
</dbReference>
<feature type="domain" description="RNA polymerase sigma-70 region 2" evidence="6">
    <location>
        <begin position="13"/>
        <end position="74"/>
    </location>
</feature>
<dbReference type="CDD" id="cd06171">
    <property type="entry name" value="Sigma70_r4"/>
    <property type="match status" value="1"/>
</dbReference>
<name>A0A644YTC8_9ZZZZ</name>
<dbReference type="GO" id="GO:0003677">
    <property type="term" value="F:DNA binding"/>
    <property type="evidence" value="ECO:0007669"/>
    <property type="project" value="InterPro"/>
</dbReference>
<evidence type="ECO:0000259" key="7">
    <source>
        <dbReference type="Pfam" id="PF08281"/>
    </source>
</evidence>
<keyword evidence="2" id="KW-0805">Transcription regulation</keyword>
<protein>
    <recommendedName>
        <fullName evidence="9">ECF RNA polymerase sigma factor SigW</fullName>
    </recommendedName>
</protein>
<keyword evidence="3" id="KW-0731">Sigma factor</keyword>
<evidence type="ECO:0000256" key="4">
    <source>
        <dbReference type="ARBA" id="ARBA00023163"/>
    </source>
</evidence>
<dbReference type="PANTHER" id="PTHR43133">
    <property type="entry name" value="RNA POLYMERASE ECF-TYPE SIGMA FACTO"/>
    <property type="match status" value="1"/>
</dbReference>
<keyword evidence="5" id="KW-1133">Transmembrane helix</keyword>
<dbReference type="InterPro" id="IPR013249">
    <property type="entry name" value="RNA_pol_sigma70_r4_t2"/>
</dbReference>
<sequence>MKSSNLNEPIEKLFNDNYAVLVIYASRFVNSRPQAEDIVQEVFTKIWESSSEKKCSKSYLFAAVHNTAINASKAKSNNNLKLETTNLSSSEIEDELSDKLIEDIEREHAILKALKKLPPRTLAVIKKIYMEEMSYKEAADSLGMSGGTIKTHMFRAMRDLRKYLKLFVMILAVIIVYYIKDNNIHDTGGEQFSEQSRYQKGFRADRSV</sequence>
<dbReference type="InterPro" id="IPR036388">
    <property type="entry name" value="WH-like_DNA-bd_sf"/>
</dbReference>
<keyword evidence="5" id="KW-0812">Transmembrane</keyword>
<evidence type="ECO:0000259" key="6">
    <source>
        <dbReference type="Pfam" id="PF04542"/>
    </source>
</evidence>
<reference evidence="8" key="1">
    <citation type="submission" date="2019-08" db="EMBL/GenBank/DDBJ databases">
        <authorList>
            <person name="Kucharzyk K."/>
            <person name="Murdoch R.W."/>
            <person name="Higgins S."/>
            <person name="Loffler F."/>
        </authorList>
    </citation>
    <scope>NUCLEOTIDE SEQUENCE</scope>
</reference>
<dbReference type="SUPFAM" id="SSF88659">
    <property type="entry name" value="Sigma3 and sigma4 domains of RNA polymerase sigma factors"/>
    <property type="match status" value="1"/>
</dbReference>
<feature type="domain" description="RNA polymerase sigma factor 70 region 4 type 2" evidence="7">
    <location>
        <begin position="109"/>
        <end position="160"/>
    </location>
</feature>
<dbReference type="NCBIfam" id="TIGR02937">
    <property type="entry name" value="sigma70-ECF"/>
    <property type="match status" value="1"/>
</dbReference>
<evidence type="ECO:0008006" key="9">
    <source>
        <dbReference type="Google" id="ProtNLM"/>
    </source>
</evidence>
<dbReference type="SUPFAM" id="SSF88946">
    <property type="entry name" value="Sigma2 domain of RNA polymerase sigma factors"/>
    <property type="match status" value="1"/>
</dbReference>
<dbReference type="Gene3D" id="1.10.1740.10">
    <property type="match status" value="1"/>
</dbReference>
<comment type="caution">
    <text evidence="8">The sequence shown here is derived from an EMBL/GenBank/DDBJ whole genome shotgun (WGS) entry which is preliminary data.</text>
</comment>
<dbReference type="Pfam" id="PF08281">
    <property type="entry name" value="Sigma70_r4_2"/>
    <property type="match status" value="1"/>
</dbReference>
<organism evidence="8">
    <name type="scientific">bioreactor metagenome</name>
    <dbReference type="NCBI Taxonomy" id="1076179"/>
    <lineage>
        <taxon>unclassified sequences</taxon>
        <taxon>metagenomes</taxon>
        <taxon>ecological metagenomes</taxon>
    </lineage>
</organism>
<dbReference type="Gene3D" id="1.10.10.10">
    <property type="entry name" value="Winged helix-like DNA-binding domain superfamily/Winged helix DNA-binding domain"/>
    <property type="match status" value="1"/>
</dbReference>
<gene>
    <name evidence="8" type="ORF">SDC9_78123</name>
</gene>
<feature type="transmembrane region" description="Helical" evidence="5">
    <location>
        <begin position="163"/>
        <end position="179"/>
    </location>
</feature>
<proteinExistence type="inferred from homology"/>
<accession>A0A644YTC8</accession>
<evidence type="ECO:0000256" key="2">
    <source>
        <dbReference type="ARBA" id="ARBA00023015"/>
    </source>
</evidence>
<dbReference type="GO" id="GO:0016987">
    <property type="term" value="F:sigma factor activity"/>
    <property type="evidence" value="ECO:0007669"/>
    <property type="project" value="UniProtKB-KW"/>
</dbReference>
<dbReference type="GO" id="GO:0006352">
    <property type="term" value="P:DNA-templated transcription initiation"/>
    <property type="evidence" value="ECO:0007669"/>
    <property type="project" value="InterPro"/>
</dbReference>
<comment type="similarity">
    <text evidence="1">Belongs to the sigma-70 factor family. ECF subfamily.</text>
</comment>
<dbReference type="AlphaFoldDB" id="A0A644YTC8"/>
<keyword evidence="5" id="KW-0472">Membrane</keyword>
<dbReference type="InterPro" id="IPR007627">
    <property type="entry name" value="RNA_pol_sigma70_r2"/>
</dbReference>
<dbReference type="PANTHER" id="PTHR43133:SF46">
    <property type="entry name" value="RNA POLYMERASE SIGMA-70 FACTOR ECF SUBFAMILY"/>
    <property type="match status" value="1"/>
</dbReference>
<keyword evidence="4" id="KW-0804">Transcription</keyword>
<dbReference type="InterPro" id="IPR039425">
    <property type="entry name" value="RNA_pol_sigma-70-like"/>
</dbReference>